<feature type="transmembrane region" description="Helical" evidence="1">
    <location>
        <begin position="252"/>
        <end position="272"/>
    </location>
</feature>
<evidence type="ECO:0000313" key="3">
    <source>
        <dbReference type="Proteomes" id="UP000490821"/>
    </source>
</evidence>
<feature type="transmembrane region" description="Helical" evidence="1">
    <location>
        <begin position="211"/>
        <end position="232"/>
    </location>
</feature>
<dbReference type="Proteomes" id="UP000490821">
    <property type="component" value="Unassembled WGS sequence"/>
</dbReference>
<gene>
    <name evidence="2" type="primary">epsG</name>
    <name evidence="2" type="ORF">IMSAGC017_00980</name>
</gene>
<organism evidence="2 3">
    <name type="scientific">Thomasclavelia cocleata</name>
    <dbReference type="NCBI Taxonomy" id="69824"/>
    <lineage>
        <taxon>Bacteria</taxon>
        <taxon>Bacillati</taxon>
        <taxon>Bacillota</taxon>
        <taxon>Erysipelotrichia</taxon>
        <taxon>Erysipelotrichales</taxon>
        <taxon>Coprobacillaceae</taxon>
        <taxon>Thomasclavelia</taxon>
    </lineage>
</organism>
<dbReference type="EMBL" id="BLMI01000112">
    <property type="protein sequence ID" value="GFI40940.1"/>
    <property type="molecule type" value="Genomic_DNA"/>
</dbReference>
<dbReference type="InterPro" id="IPR049458">
    <property type="entry name" value="EpsG-like"/>
</dbReference>
<feature type="transmembrane region" description="Helical" evidence="1">
    <location>
        <begin position="39"/>
        <end position="59"/>
    </location>
</feature>
<sequence length="372" mass="42920">MTKLMPIFIFGLIMAFISDKYSIVGFNQNGKKVYKKKETLFFLIGATVVAVFVGLRTSYNDTYTYRNMYEGLDAGFSNIASLSFSLGDNPGFWITNTILKTLGCSTQTFLMFYALITVGIYLWFIRKYSDNIWFSVFLFFTMGCYTFTMAAIKQCVAVAFCLVAVDRFLQNKKQYFIFWIFIASIFHPYSLVYLITPFLTFDAWSSKTRYLLIIFGAIAVGIQPLLGTIVNITTMMGEEYDASTFVGEGINIFRLAVIWAPIVLSFVTRKYLRKNNSKVDNIILNLSMLNAEIMFVGLFGTANYFGRLANYFLMFQPLLLPYILKAFNKSSKQRMIIICMVCYFLYFYYANAINQPFDGAYRYISFFEYLKS</sequence>
<name>A0A829Z8U2_9FIRM</name>
<evidence type="ECO:0000256" key="1">
    <source>
        <dbReference type="SAM" id="Phobius"/>
    </source>
</evidence>
<dbReference type="AlphaFoldDB" id="A0A829Z8U2"/>
<feature type="transmembrane region" description="Helical" evidence="1">
    <location>
        <begin position="284"/>
        <end position="302"/>
    </location>
</feature>
<keyword evidence="1" id="KW-1133">Transmembrane helix</keyword>
<accession>A0A829Z8U2</accession>
<feature type="transmembrane region" description="Helical" evidence="1">
    <location>
        <begin position="336"/>
        <end position="353"/>
    </location>
</feature>
<reference evidence="2 3" key="1">
    <citation type="journal article" date="2020" name="Microbiome">
        <title>Single-cell genomics of uncultured bacteria reveals dietary fiber responders in the mouse gut microbiota.</title>
        <authorList>
            <person name="Chijiiwa R."/>
            <person name="Hosokawa M."/>
            <person name="Kogawa M."/>
            <person name="Nishikawa Y."/>
            <person name="Ide K."/>
            <person name="Sakanashi C."/>
            <person name="Takahashi K."/>
            <person name="Takeyama H."/>
        </authorList>
    </citation>
    <scope>NUCLEOTIDE SEQUENCE [LARGE SCALE GENOMIC DNA]</scope>
    <source>
        <strain evidence="2">IMSAGC_017</strain>
    </source>
</reference>
<dbReference type="Pfam" id="PF14897">
    <property type="entry name" value="EpsG"/>
    <property type="match status" value="1"/>
</dbReference>
<dbReference type="RefSeq" id="WP_172472349.1">
    <property type="nucleotide sequence ID" value="NZ_BLMI01000112.1"/>
</dbReference>
<protein>
    <submittedName>
        <fullName evidence="2">Transmembrane protein EpsG</fullName>
    </submittedName>
</protein>
<proteinExistence type="predicted"/>
<feature type="transmembrane region" description="Helical" evidence="1">
    <location>
        <begin position="177"/>
        <end position="199"/>
    </location>
</feature>
<feature type="transmembrane region" description="Helical" evidence="1">
    <location>
        <begin position="108"/>
        <end position="125"/>
    </location>
</feature>
<keyword evidence="1" id="KW-0472">Membrane</keyword>
<feature type="transmembrane region" description="Helical" evidence="1">
    <location>
        <begin position="6"/>
        <end position="27"/>
    </location>
</feature>
<feature type="transmembrane region" description="Helical" evidence="1">
    <location>
        <begin position="132"/>
        <end position="165"/>
    </location>
</feature>
<comment type="caution">
    <text evidence="2">The sequence shown here is derived from an EMBL/GenBank/DDBJ whole genome shotgun (WGS) entry which is preliminary data.</text>
</comment>
<keyword evidence="1 2" id="KW-0812">Transmembrane</keyword>
<evidence type="ECO:0000313" key="2">
    <source>
        <dbReference type="EMBL" id="GFI40940.1"/>
    </source>
</evidence>